<dbReference type="EMBL" id="ML220114">
    <property type="protein sequence ID" value="TGZ82666.1"/>
    <property type="molecule type" value="Genomic_DNA"/>
</dbReference>
<dbReference type="STRING" id="341454.A0A4S2N140"/>
<dbReference type="PANTHER" id="PTHR10655:SF67">
    <property type="entry name" value="PHOSPHOLIPASE_CARBOXYLESTERASE SUPERFAMILY (AFU_ORTHOLOGUE AFUA_5G09340)"/>
    <property type="match status" value="1"/>
</dbReference>
<evidence type="ECO:0000256" key="1">
    <source>
        <dbReference type="ARBA" id="ARBA00006499"/>
    </source>
</evidence>
<evidence type="ECO:0000313" key="4">
    <source>
        <dbReference type="Proteomes" id="UP000298138"/>
    </source>
</evidence>
<dbReference type="PANTHER" id="PTHR10655">
    <property type="entry name" value="LYSOPHOSPHOLIPASE-RELATED"/>
    <property type="match status" value="1"/>
</dbReference>
<sequence>MSATNTPQERIPEANDFPKDIILSLVPSQDKKPPSNILILLHGLGDRHEPFATLGSRFNFPETLCISLRGPSQLPFSETGFHWGDDLIFDSSTGGLDMDTGFERTVKMLETVIDEVLIGKCGWSRRAIIFFGFGQGGMVALNTAARLSSSNADGEFGGVISIGGPLPHSAPSPHPKAKTPVIVLGGSKNTAITDTAESRIRNVFGAATIVHWSGKSGDGMMQNAEETRPMMEFIARRLRSKAGIPKGAVELR</sequence>
<proteinExistence type="inferred from homology"/>
<dbReference type="GO" id="GO:0008474">
    <property type="term" value="F:palmitoyl-(protein) hydrolase activity"/>
    <property type="evidence" value="ECO:0007669"/>
    <property type="project" value="TreeGrafter"/>
</dbReference>
<accession>A0A4S2N140</accession>
<dbReference type="GO" id="GO:0005737">
    <property type="term" value="C:cytoplasm"/>
    <property type="evidence" value="ECO:0007669"/>
    <property type="project" value="TreeGrafter"/>
</dbReference>
<feature type="domain" description="Phospholipase/carboxylesterase/thioesterase" evidence="2">
    <location>
        <begin position="30"/>
        <end position="209"/>
    </location>
</feature>
<evidence type="ECO:0000313" key="3">
    <source>
        <dbReference type="EMBL" id="TGZ82666.1"/>
    </source>
</evidence>
<dbReference type="InParanoid" id="A0A4S2N140"/>
<dbReference type="Pfam" id="PF02230">
    <property type="entry name" value="Abhydrolase_2"/>
    <property type="match status" value="1"/>
</dbReference>
<protein>
    <submittedName>
        <fullName evidence="3">Phospholipase/Carboxylesteras-like protein</fullName>
    </submittedName>
</protein>
<organism evidence="3 4">
    <name type="scientific">Ascodesmis nigricans</name>
    <dbReference type="NCBI Taxonomy" id="341454"/>
    <lineage>
        <taxon>Eukaryota</taxon>
        <taxon>Fungi</taxon>
        <taxon>Dikarya</taxon>
        <taxon>Ascomycota</taxon>
        <taxon>Pezizomycotina</taxon>
        <taxon>Pezizomycetes</taxon>
        <taxon>Pezizales</taxon>
        <taxon>Ascodesmidaceae</taxon>
        <taxon>Ascodesmis</taxon>
    </lineage>
</organism>
<dbReference type="OrthoDB" id="437457at2759"/>
<dbReference type="AlphaFoldDB" id="A0A4S2N140"/>
<dbReference type="Gene3D" id="3.40.50.1820">
    <property type="entry name" value="alpha/beta hydrolase"/>
    <property type="match status" value="1"/>
</dbReference>
<dbReference type="InterPro" id="IPR003140">
    <property type="entry name" value="PLipase/COase/thioEstase"/>
</dbReference>
<dbReference type="GO" id="GO:0052689">
    <property type="term" value="F:carboxylic ester hydrolase activity"/>
    <property type="evidence" value="ECO:0007669"/>
    <property type="project" value="TreeGrafter"/>
</dbReference>
<dbReference type="Proteomes" id="UP000298138">
    <property type="component" value="Unassembled WGS sequence"/>
</dbReference>
<keyword evidence="4" id="KW-1185">Reference proteome</keyword>
<dbReference type="InterPro" id="IPR029058">
    <property type="entry name" value="AB_hydrolase_fold"/>
</dbReference>
<reference evidence="3 4" key="1">
    <citation type="submission" date="2019-04" db="EMBL/GenBank/DDBJ databases">
        <title>Comparative genomics and transcriptomics to analyze fruiting body development in filamentous ascomycetes.</title>
        <authorList>
            <consortium name="DOE Joint Genome Institute"/>
            <person name="Lutkenhaus R."/>
            <person name="Traeger S."/>
            <person name="Breuer J."/>
            <person name="Kuo A."/>
            <person name="Lipzen A."/>
            <person name="Pangilinan J."/>
            <person name="Dilworth D."/>
            <person name="Sandor L."/>
            <person name="Poggeler S."/>
            <person name="Barry K."/>
            <person name="Grigoriev I.V."/>
            <person name="Nowrousian M."/>
        </authorList>
    </citation>
    <scope>NUCLEOTIDE SEQUENCE [LARGE SCALE GENOMIC DNA]</scope>
    <source>
        <strain evidence="3 4">CBS 389.68</strain>
    </source>
</reference>
<comment type="similarity">
    <text evidence="1">Belongs to the AB hydrolase superfamily. AB hydrolase 2 family.</text>
</comment>
<evidence type="ECO:0000259" key="2">
    <source>
        <dbReference type="Pfam" id="PF02230"/>
    </source>
</evidence>
<dbReference type="InterPro" id="IPR050565">
    <property type="entry name" value="LYPA1-2/EST-like"/>
</dbReference>
<dbReference type="SUPFAM" id="SSF53474">
    <property type="entry name" value="alpha/beta-Hydrolases"/>
    <property type="match status" value="1"/>
</dbReference>
<gene>
    <name evidence="3" type="ORF">EX30DRAFT_338974</name>
</gene>
<name>A0A4S2N140_9PEZI</name>